<sequence length="132" mass="14122">MFVPRQDSLLPIGSDSASVDSPELAPSFPREISFVLPAESVSPQSTTDAMTVCSTGLDAVSQHLTGPNRGLGFDAFRSTVKLVATGFISTGQLKEGVELLCMIGLHADACRYLEANEQWAFAVELAKVRGQY</sequence>
<dbReference type="InterPro" id="IPR039694">
    <property type="entry name" value="WDR11"/>
</dbReference>
<accession>A0A3S5FDS9</accession>
<reference evidence="1" key="1">
    <citation type="submission" date="2018-11" db="EMBL/GenBank/DDBJ databases">
        <authorList>
            <consortium name="Pathogen Informatics"/>
        </authorList>
    </citation>
    <scope>NUCLEOTIDE SEQUENCE</scope>
</reference>
<dbReference type="OrthoDB" id="1291858at2759"/>
<gene>
    <name evidence="1" type="ORF">PXEA_LOCUS14253</name>
</gene>
<dbReference type="EMBL" id="CAAALY010048125">
    <property type="protein sequence ID" value="VEL20813.1"/>
    <property type="molecule type" value="Genomic_DNA"/>
</dbReference>
<evidence type="ECO:0000313" key="1">
    <source>
        <dbReference type="EMBL" id="VEL20813.1"/>
    </source>
</evidence>
<evidence type="ECO:0000313" key="2">
    <source>
        <dbReference type="Proteomes" id="UP000784294"/>
    </source>
</evidence>
<organism evidence="1 2">
    <name type="scientific">Protopolystoma xenopodis</name>
    <dbReference type="NCBI Taxonomy" id="117903"/>
    <lineage>
        <taxon>Eukaryota</taxon>
        <taxon>Metazoa</taxon>
        <taxon>Spiralia</taxon>
        <taxon>Lophotrochozoa</taxon>
        <taxon>Platyhelminthes</taxon>
        <taxon>Monogenea</taxon>
        <taxon>Polyopisthocotylea</taxon>
        <taxon>Polystomatidea</taxon>
        <taxon>Polystomatidae</taxon>
        <taxon>Protopolystoma</taxon>
    </lineage>
</organism>
<dbReference type="AlphaFoldDB" id="A0A3S5FDS9"/>
<dbReference type="GO" id="GO:0005737">
    <property type="term" value="C:cytoplasm"/>
    <property type="evidence" value="ECO:0007669"/>
    <property type="project" value="TreeGrafter"/>
</dbReference>
<protein>
    <submittedName>
        <fullName evidence="1">Uncharacterized protein</fullName>
    </submittedName>
</protein>
<dbReference type="PANTHER" id="PTHR14593">
    <property type="entry name" value="WD REPEAT-CONTAINING PROTEIN 11"/>
    <property type="match status" value="1"/>
</dbReference>
<dbReference type="PANTHER" id="PTHR14593:SF5">
    <property type="entry name" value="WD REPEAT-CONTAINING PROTEIN 11"/>
    <property type="match status" value="1"/>
</dbReference>
<dbReference type="Proteomes" id="UP000784294">
    <property type="component" value="Unassembled WGS sequence"/>
</dbReference>
<proteinExistence type="predicted"/>
<comment type="caution">
    <text evidence="1">The sequence shown here is derived from an EMBL/GenBank/DDBJ whole genome shotgun (WGS) entry which is preliminary data.</text>
</comment>
<name>A0A3S5FDS9_9PLAT</name>
<keyword evidence="2" id="KW-1185">Reference proteome</keyword>